<reference evidence="1 2" key="1">
    <citation type="journal article" date="2019" name="Sci. Rep.">
        <title>Orb-weaving spider Araneus ventricosus genome elucidates the spidroin gene catalogue.</title>
        <authorList>
            <person name="Kono N."/>
            <person name="Nakamura H."/>
            <person name="Ohtoshi R."/>
            <person name="Moran D.A.P."/>
            <person name="Shinohara A."/>
            <person name="Yoshida Y."/>
            <person name="Fujiwara M."/>
            <person name="Mori M."/>
            <person name="Tomita M."/>
            <person name="Arakawa K."/>
        </authorList>
    </citation>
    <scope>NUCLEOTIDE SEQUENCE [LARGE SCALE GENOMIC DNA]</scope>
</reference>
<sequence>MAALHLLQQRSSHNSKSMTHFIAQTIGAAICAYASSTWKCNYRFLDIQIISNKLRVAPVVHNIHLRTVGMPFVLWLRCSTRDPKVPGSKLRTATRLLMKLHSSDYLESSNVSSCKQQSLFFA</sequence>
<gene>
    <name evidence="1" type="ORF">AVEN_212452_1</name>
</gene>
<protein>
    <submittedName>
        <fullName evidence="1">Uncharacterized protein</fullName>
    </submittedName>
</protein>
<keyword evidence="2" id="KW-1185">Reference proteome</keyword>
<accession>A0A4Y2MWA2</accession>
<name>A0A4Y2MWA2_ARAVE</name>
<dbReference type="AlphaFoldDB" id="A0A4Y2MWA2"/>
<evidence type="ECO:0000313" key="2">
    <source>
        <dbReference type="Proteomes" id="UP000499080"/>
    </source>
</evidence>
<comment type="caution">
    <text evidence="1">The sequence shown here is derived from an EMBL/GenBank/DDBJ whole genome shotgun (WGS) entry which is preliminary data.</text>
</comment>
<dbReference type="Proteomes" id="UP000499080">
    <property type="component" value="Unassembled WGS sequence"/>
</dbReference>
<evidence type="ECO:0000313" key="1">
    <source>
        <dbReference type="EMBL" id="GBN30604.1"/>
    </source>
</evidence>
<proteinExistence type="predicted"/>
<organism evidence="1 2">
    <name type="scientific">Araneus ventricosus</name>
    <name type="common">Orbweaver spider</name>
    <name type="synonym">Epeira ventricosa</name>
    <dbReference type="NCBI Taxonomy" id="182803"/>
    <lineage>
        <taxon>Eukaryota</taxon>
        <taxon>Metazoa</taxon>
        <taxon>Ecdysozoa</taxon>
        <taxon>Arthropoda</taxon>
        <taxon>Chelicerata</taxon>
        <taxon>Arachnida</taxon>
        <taxon>Araneae</taxon>
        <taxon>Araneomorphae</taxon>
        <taxon>Entelegynae</taxon>
        <taxon>Araneoidea</taxon>
        <taxon>Araneidae</taxon>
        <taxon>Araneus</taxon>
    </lineage>
</organism>
<dbReference type="EMBL" id="BGPR01007946">
    <property type="protein sequence ID" value="GBN30604.1"/>
    <property type="molecule type" value="Genomic_DNA"/>
</dbReference>